<proteinExistence type="predicted"/>
<dbReference type="EMBL" id="NCSJ02000152">
    <property type="protein sequence ID" value="RFU28740.1"/>
    <property type="molecule type" value="Genomic_DNA"/>
</dbReference>
<organism evidence="1 2">
    <name type="scientific">Scytalidium lignicola</name>
    <name type="common">Hyphomycete</name>
    <dbReference type="NCBI Taxonomy" id="5539"/>
    <lineage>
        <taxon>Eukaryota</taxon>
        <taxon>Fungi</taxon>
        <taxon>Dikarya</taxon>
        <taxon>Ascomycota</taxon>
        <taxon>Pezizomycotina</taxon>
        <taxon>Leotiomycetes</taxon>
        <taxon>Leotiomycetes incertae sedis</taxon>
        <taxon>Scytalidium</taxon>
    </lineage>
</organism>
<dbReference type="SUPFAM" id="SSF55031">
    <property type="entry name" value="Bacterial exopeptidase dimerisation domain"/>
    <property type="match status" value="1"/>
</dbReference>
<accession>A0A3E2H5R9</accession>
<keyword evidence="2" id="KW-1185">Reference proteome</keyword>
<evidence type="ECO:0000313" key="1">
    <source>
        <dbReference type="EMBL" id="RFU28740.1"/>
    </source>
</evidence>
<protein>
    <submittedName>
        <fullName evidence="1">Uncharacterized protein</fullName>
    </submittedName>
</protein>
<reference evidence="1 2" key="1">
    <citation type="submission" date="2018-05" db="EMBL/GenBank/DDBJ databases">
        <title>Draft genome sequence of Scytalidium lignicola DSM 105466, a ubiquitous saprotrophic fungus.</title>
        <authorList>
            <person name="Buettner E."/>
            <person name="Gebauer A.M."/>
            <person name="Hofrichter M."/>
            <person name="Liers C."/>
            <person name="Kellner H."/>
        </authorList>
    </citation>
    <scope>NUCLEOTIDE SEQUENCE [LARGE SCALE GENOMIC DNA]</scope>
    <source>
        <strain evidence="1 2">DSM 105466</strain>
    </source>
</reference>
<evidence type="ECO:0000313" key="2">
    <source>
        <dbReference type="Proteomes" id="UP000258309"/>
    </source>
</evidence>
<feature type="non-terminal residue" evidence="1">
    <location>
        <position position="1"/>
    </location>
</feature>
<feature type="non-terminal residue" evidence="1">
    <location>
        <position position="98"/>
    </location>
</feature>
<dbReference type="InterPro" id="IPR036264">
    <property type="entry name" value="Bact_exopeptidase_dim_dom"/>
</dbReference>
<comment type="caution">
    <text evidence="1">The sequence shown here is derived from an EMBL/GenBank/DDBJ whole genome shotgun (WGS) entry which is preliminary data.</text>
</comment>
<dbReference type="Proteomes" id="UP000258309">
    <property type="component" value="Unassembled WGS sequence"/>
</dbReference>
<dbReference type="Gene3D" id="3.30.70.360">
    <property type="match status" value="1"/>
</dbReference>
<name>A0A3E2H5R9_SCYLI</name>
<dbReference type="AlphaFoldDB" id="A0A3E2H5R9"/>
<sequence>MFVALAFTNTQAGSTPVNMRTDAMVTAAKFILHLEQTASEHLDYRIVGYLKAGHDSSNTMVSSVRLMVDLRHPSERNSDEIERGYKTFLSDLEAGQKD</sequence>
<gene>
    <name evidence="1" type="ORF">B7463_g7579</name>
</gene>